<sequence length="50" mass="5538">MLMRNPNYQTVPQQEVDISREAHSPAAMLLGQVALLLLFTVAILLRSLSS</sequence>
<protein>
    <submittedName>
        <fullName evidence="2">Uncharacterized protein</fullName>
    </submittedName>
</protein>
<dbReference type="Proteomes" id="UP000318017">
    <property type="component" value="Chromosome"/>
</dbReference>
<keyword evidence="1" id="KW-1133">Transmembrane helix</keyword>
<evidence type="ECO:0000313" key="3">
    <source>
        <dbReference type="Proteomes" id="UP000318017"/>
    </source>
</evidence>
<gene>
    <name evidence="2" type="ORF">Q31a_47830</name>
</gene>
<dbReference type="EMBL" id="CP036298">
    <property type="protein sequence ID" value="QDV26409.1"/>
    <property type="molecule type" value="Genomic_DNA"/>
</dbReference>
<organism evidence="2 3">
    <name type="scientific">Aureliella helgolandensis</name>
    <dbReference type="NCBI Taxonomy" id="2527968"/>
    <lineage>
        <taxon>Bacteria</taxon>
        <taxon>Pseudomonadati</taxon>
        <taxon>Planctomycetota</taxon>
        <taxon>Planctomycetia</taxon>
        <taxon>Pirellulales</taxon>
        <taxon>Pirellulaceae</taxon>
        <taxon>Aureliella</taxon>
    </lineage>
</organism>
<name>A0A518GCT6_9BACT</name>
<keyword evidence="3" id="KW-1185">Reference proteome</keyword>
<dbReference type="KEGG" id="ahel:Q31a_47830"/>
<proteinExistence type="predicted"/>
<evidence type="ECO:0000313" key="2">
    <source>
        <dbReference type="EMBL" id="QDV26409.1"/>
    </source>
</evidence>
<dbReference type="AlphaFoldDB" id="A0A518GCT6"/>
<keyword evidence="1" id="KW-0812">Transmembrane</keyword>
<accession>A0A518GCT6</accession>
<reference evidence="2 3" key="1">
    <citation type="submission" date="2019-02" db="EMBL/GenBank/DDBJ databases">
        <title>Deep-cultivation of Planctomycetes and their phenomic and genomic characterization uncovers novel biology.</title>
        <authorList>
            <person name="Wiegand S."/>
            <person name="Jogler M."/>
            <person name="Boedeker C."/>
            <person name="Pinto D."/>
            <person name="Vollmers J."/>
            <person name="Rivas-Marin E."/>
            <person name="Kohn T."/>
            <person name="Peeters S.H."/>
            <person name="Heuer A."/>
            <person name="Rast P."/>
            <person name="Oberbeckmann S."/>
            <person name="Bunk B."/>
            <person name="Jeske O."/>
            <person name="Meyerdierks A."/>
            <person name="Storesund J.E."/>
            <person name="Kallscheuer N."/>
            <person name="Luecker S."/>
            <person name="Lage O.M."/>
            <person name="Pohl T."/>
            <person name="Merkel B.J."/>
            <person name="Hornburger P."/>
            <person name="Mueller R.-W."/>
            <person name="Bruemmer F."/>
            <person name="Labrenz M."/>
            <person name="Spormann A.M."/>
            <person name="Op den Camp H."/>
            <person name="Overmann J."/>
            <person name="Amann R."/>
            <person name="Jetten M.S.M."/>
            <person name="Mascher T."/>
            <person name="Medema M.H."/>
            <person name="Devos D.P."/>
            <person name="Kaster A.-K."/>
            <person name="Ovreas L."/>
            <person name="Rohde M."/>
            <person name="Galperin M.Y."/>
            <person name="Jogler C."/>
        </authorList>
    </citation>
    <scope>NUCLEOTIDE SEQUENCE [LARGE SCALE GENOMIC DNA]</scope>
    <source>
        <strain evidence="2 3">Q31a</strain>
    </source>
</reference>
<feature type="transmembrane region" description="Helical" evidence="1">
    <location>
        <begin position="26"/>
        <end position="45"/>
    </location>
</feature>
<evidence type="ECO:0000256" key="1">
    <source>
        <dbReference type="SAM" id="Phobius"/>
    </source>
</evidence>
<keyword evidence="1" id="KW-0472">Membrane</keyword>